<sequence>MFYKIFPTLENKYLYFQILEPDVTPFRQHVAWLKEILAMSQDHNDFWIKGSVSACPSGTAWIDYHINGNALYKLGDAGFHEYLKKVQIRYARKRNGVTFRGCSGTFYGGYDVSIFQNLYSSKTHEEWEYIQSVLHRFSYDTTILNYCSFPVRIQDIRSKYPNTVMIHSKWFALKRKYDSTFNCNKEHTSTCHSFQICSS</sequence>
<accession>A0AAV9I8T9</accession>
<organism evidence="1 2">
    <name type="scientific">Galdieria yellowstonensis</name>
    <dbReference type="NCBI Taxonomy" id="3028027"/>
    <lineage>
        <taxon>Eukaryota</taxon>
        <taxon>Rhodophyta</taxon>
        <taxon>Bangiophyceae</taxon>
        <taxon>Galdieriales</taxon>
        <taxon>Galdieriaceae</taxon>
        <taxon>Galdieria</taxon>
    </lineage>
</organism>
<protein>
    <submittedName>
        <fullName evidence="1">Uncharacterized protein</fullName>
    </submittedName>
</protein>
<comment type="caution">
    <text evidence="1">The sequence shown here is derived from an EMBL/GenBank/DDBJ whole genome shotgun (WGS) entry which is preliminary data.</text>
</comment>
<keyword evidence="2" id="KW-1185">Reference proteome</keyword>
<reference evidence="1 2" key="1">
    <citation type="submission" date="2022-07" db="EMBL/GenBank/DDBJ databases">
        <title>Genome-wide signatures of adaptation to extreme environments.</title>
        <authorList>
            <person name="Cho C.H."/>
            <person name="Yoon H.S."/>
        </authorList>
    </citation>
    <scope>NUCLEOTIDE SEQUENCE [LARGE SCALE GENOMIC DNA]</scope>
    <source>
        <strain evidence="1 2">108.79 E11</strain>
    </source>
</reference>
<proteinExistence type="predicted"/>
<dbReference type="AlphaFoldDB" id="A0AAV9I8T9"/>
<dbReference type="Proteomes" id="UP001300502">
    <property type="component" value="Unassembled WGS sequence"/>
</dbReference>
<gene>
    <name evidence="1" type="ORF">GAYE_SCF00G1635</name>
</gene>
<evidence type="ECO:0000313" key="1">
    <source>
        <dbReference type="EMBL" id="KAK4523739.1"/>
    </source>
</evidence>
<name>A0AAV9I8T9_9RHOD</name>
<evidence type="ECO:0000313" key="2">
    <source>
        <dbReference type="Proteomes" id="UP001300502"/>
    </source>
</evidence>
<dbReference type="EMBL" id="JANCYU010000020">
    <property type="protein sequence ID" value="KAK4523739.1"/>
    <property type="molecule type" value="Genomic_DNA"/>
</dbReference>